<feature type="chain" id="PRO_5013020437" description="Lipoprotein" evidence="1">
    <location>
        <begin position="27"/>
        <end position="79"/>
    </location>
</feature>
<keyword evidence="3" id="KW-1185">Reference proteome</keyword>
<evidence type="ECO:0000313" key="3">
    <source>
        <dbReference type="Proteomes" id="UP000184096"/>
    </source>
</evidence>
<keyword evidence="1" id="KW-0732">Signal</keyword>
<name>A0A1M7UMP7_9BRAD</name>
<dbReference type="Proteomes" id="UP000184096">
    <property type="component" value="Chromosome I"/>
</dbReference>
<feature type="signal peptide" evidence="1">
    <location>
        <begin position="1"/>
        <end position="26"/>
    </location>
</feature>
<protein>
    <recommendedName>
        <fullName evidence="4">Lipoprotein</fullName>
    </recommendedName>
</protein>
<evidence type="ECO:0000313" key="2">
    <source>
        <dbReference type="EMBL" id="SHN84165.1"/>
    </source>
</evidence>
<dbReference type="AlphaFoldDB" id="A0A1M7UMP7"/>
<dbReference type="PROSITE" id="PS51257">
    <property type="entry name" value="PROKAR_LIPOPROTEIN"/>
    <property type="match status" value="1"/>
</dbReference>
<evidence type="ECO:0000256" key="1">
    <source>
        <dbReference type="SAM" id="SignalP"/>
    </source>
</evidence>
<dbReference type="EMBL" id="LT670849">
    <property type="protein sequence ID" value="SHN84165.1"/>
    <property type="molecule type" value="Genomic_DNA"/>
</dbReference>
<evidence type="ECO:0008006" key="4">
    <source>
        <dbReference type="Google" id="ProtNLM"/>
    </source>
</evidence>
<reference evidence="3" key="1">
    <citation type="submission" date="2016-11" db="EMBL/GenBank/DDBJ databases">
        <authorList>
            <person name="Varghese N."/>
            <person name="Submissions S."/>
        </authorList>
    </citation>
    <scope>NUCLEOTIDE SEQUENCE [LARGE SCALE GENOMIC DNA]</scope>
    <source>
        <strain evidence="3">GAS401</strain>
    </source>
</reference>
<organism evidence="2 3">
    <name type="scientific">Bradyrhizobium erythrophlei</name>
    <dbReference type="NCBI Taxonomy" id="1437360"/>
    <lineage>
        <taxon>Bacteria</taxon>
        <taxon>Pseudomonadati</taxon>
        <taxon>Pseudomonadota</taxon>
        <taxon>Alphaproteobacteria</taxon>
        <taxon>Hyphomicrobiales</taxon>
        <taxon>Nitrobacteraceae</taxon>
        <taxon>Bradyrhizobium</taxon>
    </lineage>
</organism>
<proteinExistence type="predicted"/>
<accession>A0A1M7UMP7</accession>
<sequence length="79" mass="8667">MPFRTVVLIAASVILGVACTATEVFARAPVGTTHHHRQGTVHHRGHKPPVTAGVSPYCWPYDYSYDPAHYCGASYIVSW</sequence>
<gene>
    <name evidence="2" type="ORF">SAMN05444170_5800</name>
</gene>